<gene>
    <name evidence="1" type="ORF">CYCCA115_LOCUS19530</name>
</gene>
<protein>
    <submittedName>
        <fullName evidence="1">Uncharacterized protein</fullName>
    </submittedName>
</protein>
<dbReference type="EMBL" id="CAKOGP040002092">
    <property type="protein sequence ID" value="CAJ1962107.1"/>
    <property type="molecule type" value="Genomic_DNA"/>
</dbReference>
<evidence type="ECO:0000313" key="2">
    <source>
        <dbReference type="Proteomes" id="UP001295423"/>
    </source>
</evidence>
<accession>A0AAD2G755</accession>
<sequence>MNVPNNDIVAVATLEGSQTYLVDLPMEVPPEMLGLTLTGSPPTISQVDLKSPLQGKVQVGHYIHAVKLVNMEILNLVGCNHLTEVLRFNANYPRQLVISHSISFIDPMVGKRANHPFFKHQLSPSPQLGFAILGFPPVISSVAEGEMKTRLFPGQTVEALHIPGRPLMNLQAGGFTSHNVYRALSETSGVEGRQLIVRDGHKVQKEVGSNACFDDCVIS</sequence>
<dbReference type="AlphaFoldDB" id="A0AAD2G755"/>
<keyword evidence="2" id="KW-1185">Reference proteome</keyword>
<evidence type="ECO:0000313" key="1">
    <source>
        <dbReference type="EMBL" id="CAJ1962107.1"/>
    </source>
</evidence>
<comment type="caution">
    <text evidence="1">The sequence shown here is derived from an EMBL/GenBank/DDBJ whole genome shotgun (WGS) entry which is preliminary data.</text>
</comment>
<organism evidence="1 2">
    <name type="scientific">Cylindrotheca closterium</name>
    <dbReference type="NCBI Taxonomy" id="2856"/>
    <lineage>
        <taxon>Eukaryota</taxon>
        <taxon>Sar</taxon>
        <taxon>Stramenopiles</taxon>
        <taxon>Ochrophyta</taxon>
        <taxon>Bacillariophyta</taxon>
        <taxon>Bacillariophyceae</taxon>
        <taxon>Bacillariophycidae</taxon>
        <taxon>Bacillariales</taxon>
        <taxon>Bacillariaceae</taxon>
        <taxon>Cylindrotheca</taxon>
    </lineage>
</organism>
<reference evidence="1" key="1">
    <citation type="submission" date="2023-08" db="EMBL/GenBank/DDBJ databases">
        <authorList>
            <person name="Audoor S."/>
            <person name="Bilcke G."/>
        </authorList>
    </citation>
    <scope>NUCLEOTIDE SEQUENCE</scope>
</reference>
<name>A0AAD2G755_9STRA</name>
<proteinExistence type="predicted"/>
<dbReference type="Proteomes" id="UP001295423">
    <property type="component" value="Unassembled WGS sequence"/>
</dbReference>